<protein>
    <submittedName>
        <fullName evidence="1">Uncharacterized protein</fullName>
    </submittedName>
</protein>
<name>A0A821H589_9BILA</name>
<dbReference type="Proteomes" id="UP000663862">
    <property type="component" value="Unassembled WGS sequence"/>
</dbReference>
<gene>
    <name evidence="1" type="ORF">TSG867_LOCUS32332</name>
</gene>
<comment type="caution">
    <text evidence="1">The sequence shown here is derived from an EMBL/GenBank/DDBJ whole genome shotgun (WGS) entry which is preliminary data.</text>
</comment>
<organism evidence="1 2">
    <name type="scientific">Rotaria socialis</name>
    <dbReference type="NCBI Taxonomy" id="392032"/>
    <lineage>
        <taxon>Eukaryota</taxon>
        <taxon>Metazoa</taxon>
        <taxon>Spiralia</taxon>
        <taxon>Gnathifera</taxon>
        <taxon>Rotifera</taxon>
        <taxon>Eurotatoria</taxon>
        <taxon>Bdelloidea</taxon>
        <taxon>Philodinida</taxon>
        <taxon>Philodinidae</taxon>
        <taxon>Rotaria</taxon>
    </lineage>
</organism>
<dbReference type="AlphaFoldDB" id="A0A821H589"/>
<accession>A0A821H589</accession>
<reference evidence="1" key="1">
    <citation type="submission" date="2021-02" db="EMBL/GenBank/DDBJ databases">
        <authorList>
            <person name="Nowell W R."/>
        </authorList>
    </citation>
    <scope>NUCLEOTIDE SEQUENCE</scope>
</reference>
<sequence>MLWQFDCQNFASSPERTHTRLIMLFTELSTALTCSQNQLRSEESRLKPKVKLALLPLSFRVPSRSRQHLQVNIKLDPAKPERKVRQNVCIFHSSKVILVTCQNCQENN</sequence>
<evidence type="ECO:0000313" key="1">
    <source>
        <dbReference type="EMBL" id="CAF4680075.1"/>
    </source>
</evidence>
<evidence type="ECO:0000313" key="2">
    <source>
        <dbReference type="Proteomes" id="UP000663862"/>
    </source>
</evidence>
<dbReference type="EMBL" id="CAJOBQ010007184">
    <property type="protein sequence ID" value="CAF4680075.1"/>
    <property type="molecule type" value="Genomic_DNA"/>
</dbReference>
<proteinExistence type="predicted"/>